<dbReference type="SUPFAM" id="SSF52047">
    <property type="entry name" value="RNI-like"/>
    <property type="match status" value="1"/>
</dbReference>
<feature type="compositionally biased region" description="Basic residues" evidence="1">
    <location>
        <begin position="25"/>
        <end position="34"/>
    </location>
</feature>
<evidence type="ECO:0000256" key="1">
    <source>
        <dbReference type="SAM" id="MobiDB-lite"/>
    </source>
</evidence>
<dbReference type="EMBL" id="ML976981">
    <property type="protein sequence ID" value="KAF1961082.1"/>
    <property type="molecule type" value="Genomic_DNA"/>
</dbReference>
<proteinExistence type="predicted"/>
<dbReference type="Proteomes" id="UP000800035">
    <property type="component" value="Unassembled WGS sequence"/>
</dbReference>
<organism evidence="2 3">
    <name type="scientific">Byssothecium circinans</name>
    <dbReference type="NCBI Taxonomy" id="147558"/>
    <lineage>
        <taxon>Eukaryota</taxon>
        <taxon>Fungi</taxon>
        <taxon>Dikarya</taxon>
        <taxon>Ascomycota</taxon>
        <taxon>Pezizomycotina</taxon>
        <taxon>Dothideomycetes</taxon>
        <taxon>Pleosporomycetidae</taxon>
        <taxon>Pleosporales</taxon>
        <taxon>Massarineae</taxon>
        <taxon>Massarinaceae</taxon>
        <taxon>Byssothecium</taxon>
    </lineage>
</organism>
<evidence type="ECO:0008006" key="4">
    <source>
        <dbReference type="Google" id="ProtNLM"/>
    </source>
</evidence>
<feature type="region of interest" description="Disordered" evidence="1">
    <location>
        <begin position="1"/>
        <end position="56"/>
    </location>
</feature>
<protein>
    <recommendedName>
        <fullName evidence="4">F-box domain-containing protein</fullName>
    </recommendedName>
</protein>
<evidence type="ECO:0000313" key="3">
    <source>
        <dbReference type="Proteomes" id="UP000800035"/>
    </source>
</evidence>
<gene>
    <name evidence="2" type="ORF">CC80DRAFT_543453</name>
</gene>
<reference evidence="2" key="1">
    <citation type="journal article" date="2020" name="Stud. Mycol.">
        <title>101 Dothideomycetes genomes: a test case for predicting lifestyles and emergence of pathogens.</title>
        <authorList>
            <person name="Haridas S."/>
            <person name="Albert R."/>
            <person name="Binder M."/>
            <person name="Bloem J."/>
            <person name="Labutti K."/>
            <person name="Salamov A."/>
            <person name="Andreopoulos B."/>
            <person name="Baker S."/>
            <person name="Barry K."/>
            <person name="Bills G."/>
            <person name="Bluhm B."/>
            <person name="Cannon C."/>
            <person name="Castanera R."/>
            <person name="Culley D."/>
            <person name="Daum C."/>
            <person name="Ezra D."/>
            <person name="Gonzalez J."/>
            <person name="Henrissat B."/>
            <person name="Kuo A."/>
            <person name="Liang C."/>
            <person name="Lipzen A."/>
            <person name="Lutzoni F."/>
            <person name="Magnuson J."/>
            <person name="Mondo S."/>
            <person name="Nolan M."/>
            <person name="Ohm R."/>
            <person name="Pangilinan J."/>
            <person name="Park H.-J."/>
            <person name="Ramirez L."/>
            <person name="Alfaro M."/>
            <person name="Sun H."/>
            <person name="Tritt A."/>
            <person name="Yoshinaga Y."/>
            <person name="Zwiers L.-H."/>
            <person name="Turgeon B."/>
            <person name="Goodwin S."/>
            <person name="Spatafora J."/>
            <person name="Crous P."/>
            <person name="Grigoriev I."/>
        </authorList>
    </citation>
    <scope>NUCLEOTIDE SEQUENCE</scope>
    <source>
        <strain evidence="2">CBS 675.92</strain>
    </source>
</reference>
<dbReference type="AlphaFoldDB" id="A0A6A5UB98"/>
<name>A0A6A5UB98_9PLEO</name>
<accession>A0A6A5UB98</accession>
<dbReference type="OrthoDB" id="3795653at2759"/>
<keyword evidence="3" id="KW-1185">Reference proteome</keyword>
<evidence type="ECO:0000313" key="2">
    <source>
        <dbReference type="EMBL" id="KAF1961082.1"/>
    </source>
</evidence>
<sequence length="425" mass="48766">MRTVKAKSPARTTLPAFWKQDVKRKPSRTKRTKRDRKEQMRKAAERRRREKSTAITNKPQLPLGMLPSSAVMFRFLHSRQPGSGLLPQLPAEVVNLIASMLARSNVCNVRLACKELESKTFYTFKQYFYEVGFMHSKYAFDAMVAMSKSRMAQYVRTLGLGPPSNDMGQIRFLKKDNAPTAKMVIVRANMLKYRKENEEMRTTKRDAVYIAATLKGLTAVTTLKFLEPSWRRGAQIDGTTSFGEYYHWNSVNGAIAKFTPVLLSKAQSLSRLVHITLLVNETSPIRLQCIDVGLKHSPTALYDDRYLTGFDAKSWRILLRLAALLTNIHALELTGLHIKSYFLQVALATFKQPLRSLKLRDVKLIDFEWVELFIWLHNNLTHLEEMELANSKQGAVDDTTLRCGNKELMDVYFNQVISSFVRYEI</sequence>